<accession>A0A6J7I9P4</accession>
<evidence type="ECO:0000256" key="5">
    <source>
        <dbReference type="SAM" id="MobiDB-lite"/>
    </source>
</evidence>
<evidence type="ECO:0000256" key="2">
    <source>
        <dbReference type="ARBA" id="ARBA00022618"/>
    </source>
</evidence>
<gene>
    <name evidence="6" type="ORF">UFOPK3614_01205</name>
</gene>
<dbReference type="InterPro" id="IPR036388">
    <property type="entry name" value="WH-like_DNA-bd_sf"/>
</dbReference>
<keyword evidence="4" id="KW-0131">Cell cycle</keyword>
<dbReference type="GO" id="GO:0051304">
    <property type="term" value="P:chromosome separation"/>
    <property type="evidence" value="ECO:0007669"/>
    <property type="project" value="InterPro"/>
</dbReference>
<keyword evidence="2" id="KW-0132">Cell division</keyword>
<dbReference type="SUPFAM" id="SSF46785">
    <property type="entry name" value="Winged helix' DNA-binding domain"/>
    <property type="match status" value="2"/>
</dbReference>
<evidence type="ECO:0000256" key="1">
    <source>
        <dbReference type="ARBA" id="ARBA00022490"/>
    </source>
</evidence>
<evidence type="ECO:0000313" key="6">
    <source>
        <dbReference type="EMBL" id="CAB4927625.1"/>
    </source>
</evidence>
<evidence type="ECO:0000256" key="3">
    <source>
        <dbReference type="ARBA" id="ARBA00022829"/>
    </source>
</evidence>
<dbReference type="NCBIfam" id="TIGR00281">
    <property type="entry name" value="SMC-Scp complex subunit ScpB"/>
    <property type="match status" value="1"/>
</dbReference>
<proteinExistence type="predicted"/>
<dbReference type="Gene3D" id="1.10.10.10">
    <property type="entry name" value="Winged helix-like DNA-binding domain superfamily/Winged helix DNA-binding domain"/>
    <property type="match status" value="2"/>
</dbReference>
<dbReference type="PIRSF" id="PIRSF019345">
    <property type="entry name" value="ScpB"/>
    <property type="match status" value="1"/>
</dbReference>
<keyword evidence="1" id="KW-0963">Cytoplasm</keyword>
<sequence length="218" mass="23145">MSEEGQSVAAAPWVATVEDLEALLFVVDRPITRREAAKLLEASKGDLDRLVTALTENLAQRGITLITHGDELQLASGAEQARAVLAWVGTGGSDLTAAPLETLAVIAYRQPVTKGGIEEIRGVDADYALRVLLERGLIEEAGRLETAGRPIRYATTLEFLRRFGLGSLADLPALEGDAEALRHMDLRSEALDSAASGELTDPDSDAPSTPAQEDAATD</sequence>
<dbReference type="AlphaFoldDB" id="A0A6J7I9P4"/>
<dbReference type="InterPro" id="IPR005234">
    <property type="entry name" value="ScpB_csome_segregation"/>
</dbReference>
<organism evidence="6">
    <name type="scientific">freshwater metagenome</name>
    <dbReference type="NCBI Taxonomy" id="449393"/>
    <lineage>
        <taxon>unclassified sequences</taxon>
        <taxon>metagenomes</taxon>
        <taxon>ecological metagenomes</taxon>
    </lineage>
</organism>
<name>A0A6J7I9P4_9ZZZZ</name>
<dbReference type="InterPro" id="IPR036390">
    <property type="entry name" value="WH_DNA-bd_sf"/>
</dbReference>
<dbReference type="Pfam" id="PF04079">
    <property type="entry name" value="SMC_ScpB"/>
    <property type="match status" value="1"/>
</dbReference>
<keyword evidence="3" id="KW-0159">Chromosome partition</keyword>
<reference evidence="6" key="1">
    <citation type="submission" date="2020-05" db="EMBL/GenBank/DDBJ databases">
        <authorList>
            <person name="Chiriac C."/>
            <person name="Salcher M."/>
            <person name="Ghai R."/>
            <person name="Kavagutti S V."/>
        </authorList>
    </citation>
    <scope>NUCLEOTIDE SEQUENCE</scope>
</reference>
<protein>
    <submittedName>
        <fullName evidence="6">Unannotated protein</fullName>
    </submittedName>
</protein>
<dbReference type="GO" id="GO:0051301">
    <property type="term" value="P:cell division"/>
    <property type="evidence" value="ECO:0007669"/>
    <property type="project" value="UniProtKB-KW"/>
</dbReference>
<dbReference type="EMBL" id="CAFBMS010000111">
    <property type="protein sequence ID" value="CAB4927625.1"/>
    <property type="molecule type" value="Genomic_DNA"/>
</dbReference>
<dbReference type="PANTHER" id="PTHR34298:SF2">
    <property type="entry name" value="SEGREGATION AND CONDENSATION PROTEIN B"/>
    <property type="match status" value="1"/>
</dbReference>
<dbReference type="PANTHER" id="PTHR34298">
    <property type="entry name" value="SEGREGATION AND CONDENSATION PROTEIN B"/>
    <property type="match status" value="1"/>
</dbReference>
<feature type="region of interest" description="Disordered" evidence="5">
    <location>
        <begin position="192"/>
        <end position="218"/>
    </location>
</feature>
<evidence type="ECO:0000256" key="4">
    <source>
        <dbReference type="ARBA" id="ARBA00023306"/>
    </source>
</evidence>